<dbReference type="PROSITE" id="PS50005">
    <property type="entry name" value="TPR"/>
    <property type="match status" value="2"/>
</dbReference>
<dbReference type="PROSITE" id="PS51257">
    <property type="entry name" value="PROKAR_LIPOPROTEIN"/>
    <property type="match status" value="1"/>
</dbReference>
<evidence type="ECO:0000313" key="3">
    <source>
        <dbReference type="Proteomes" id="UP000233350"/>
    </source>
</evidence>
<sequence length="435" mass="50560">MWLKNKSFILLSAVFLFIGIVGCFKQDFITFENHNYKEVENLEDIFIAQGYAALDLGDYESAKDAFNNAYKVNPSPSYLKEILGILVAQNNLQEAQKQAYAFLKQYPKDEMVRSVLIGILTNTKQFDLALKEAKLLLAQHKNAESYELISSVYFLHQDYKNAAKYLRLAYNLNPNPILLDKLAATYLLFLKDSKTAISLYETHIKTQEITKPIGDKLAAIYLESKRYFDAARIYTMLFEETNLQDYARFVLEIYAKSKRLDLAESFLLKHPSVDGRDAILFEIYRLQKDNPKSIKQAEIIYQNTQDINFLAYKAMLSYENSKTRSKTSLQALEKDLKQAALKTNEPLYLNYLGYLMIDHDFNSKKRIEEGIEYVQKALEKDPNNAYYLDSLAWGYFKLKDCENAKITIEKIPKSQIQKEEEIKTHYEKILQCKEN</sequence>
<dbReference type="EMBL" id="MBPK01000043">
    <property type="protein sequence ID" value="PKT80319.1"/>
    <property type="molecule type" value="Genomic_DNA"/>
</dbReference>
<feature type="repeat" description="TPR" evidence="1">
    <location>
        <begin position="43"/>
        <end position="76"/>
    </location>
</feature>
<keyword evidence="1" id="KW-0802">TPR repeat</keyword>
<dbReference type="GeneID" id="97290174"/>
<dbReference type="Proteomes" id="UP000233350">
    <property type="component" value="Unassembled WGS sequence"/>
</dbReference>
<evidence type="ECO:0000256" key="1">
    <source>
        <dbReference type="PROSITE-ProRule" id="PRU00339"/>
    </source>
</evidence>
<dbReference type="SUPFAM" id="SSF48452">
    <property type="entry name" value="TPR-like"/>
    <property type="match status" value="1"/>
</dbReference>
<comment type="caution">
    <text evidence="2">The sequence shown here is derived from an EMBL/GenBank/DDBJ whole genome shotgun (WGS) entry which is preliminary data.</text>
</comment>
<name>A0A2N3PI16_9HELI</name>
<reference evidence="2 3" key="1">
    <citation type="submission" date="2016-07" db="EMBL/GenBank/DDBJ databases">
        <title>Detection of Helicobacter winghamensis from caecal content of red fox (Vulpes vulpes).</title>
        <authorList>
            <person name="Zanoni R.G."/>
            <person name="Florio D."/>
            <person name="Caffara M."/>
            <person name="Renzi M."/>
            <person name="Parisi A."/>
            <person name="Pasquali F."/>
            <person name="Manfreda G."/>
        </authorList>
    </citation>
    <scope>NUCLEOTIDE SEQUENCE [LARGE SCALE GENOMIC DNA]</scope>
    <source>
        <strain evidence="2 3">295_13</strain>
    </source>
</reference>
<dbReference type="Gene3D" id="1.25.40.10">
    <property type="entry name" value="Tetratricopeptide repeat domain"/>
    <property type="match status" value="2"/>
</dbReference>
<accession>A0A2N3PI16</accession>
<dbReference type="RefSeq" id="WP_006802622.1">
    <property type="nucleotide sequence ID" value="NZ_CABKOI010000020.1"/>
</dbReference>
<dbReference type="PANTHER" id="PTHR12558">
    <property type="entry name" value="CELL DIVISION CYCLE 16,23,27"/>
    <property type="match status" value="1"/>
</dbReference>
<gene>
    <name evidence="2" type="ORF">BCM31_02960</name>
</gene>
<dbReference type="InterPro" id="IPR011990">
    <property type="entry name" value="TPR-like_helical_dom_sf"/>
</dbReference>
<organism evidence="2 3">
    <name type="scientific">Helicobacter winghamensis</name>
    <dbReference type="NCBI Taxonomy" id="157268"/>
    <lineage>
        <taxon>Bacteria</taxon>
        <taxon>Pseudomonadati</taxon>
        <taxon>Campylobacterota</taxon>
        <taxon>Epsilonproteobacteria</taxon>
        <taxon>Campylobacterales</taxon>
        <taxon>Helicobacteraceae</taxon>
        <taxon>Helicobacter</taxon>
    </lineage>
</organism>
<dbReference type="OrthoDB" id="9766710at2"/>
<dbReference type="Pfam" id="PF13432">
    <property type="entry name" value="TPR_16"/>
    <property type="match status" value="1"/>
</dbReference>
<keyword evidence="3" id="KW-1185">Reference proteome</keyword>
<feature type="repeat" description="TPR" evidence="1">
    <location>
        <begin position="143"/>
        <end position="176"/>
    </location>
</feature>
<dbReference type="Pfam" id="PF13181">
    <property type="entry name" value="TPR_8"/>
    <property type="match status" value="1"/>
</dbReference>
<dbReference type="AlphaFoldDB" id="A0A2N3PI16"/>
<dbReference type="STRING" id="556267.HWAG_00926"/>
<evidence type="ECO:0008006" key="4">
    <source>
        <dbReference type="Google" id="ProtNLM"/>
    </source>
</evidence>
<dbReference type="SUPFAM" id="SSF81901">
    <property type="entry name" value="HCP-like"/>
    <property type="match status" value="1"/>
</dbReference>
<dbReference type="PANTHER" id="PTHR12558:SF13">
    <property type="entry name" value="CELL DIVISION CYCLE PROTEIN 27 HOMOLOG"/>
    <property type="match status" value="1"/>
</dbReference>
<dbReference type="InterPro" id="IPR019734">
    <property type="entry name" value="TPR_rpt"/>
</dbReference>
<proteinExistence type="predicted"/>
<dbReference type="SMART" id="SM00028">
    <property type="entry name" value="TPR"/>
    <property type="match status" value="3"/>
</dbReference>
<evidence type="ECO:0000313" key="2">
    <source>
        <dbReference type="EMBL" id="PKT80319.1"/>
    </source>
</evidence>
<protein>
    <recommendedName>
        <fullName evidence="4">Tetratricopeptide repeat protein</fullName>
    </recommendedName>
</protein>